<evidence type="ECO:0000256" key="1">
    <source>
        <dbReference type="ARBA" id="ARBA00004131"/>
    </source>
</evidence>
<dbReference type="KEGG" id="mbr:MONBRDRAFT_19975"/>
<dbReference type="PRINTS" id="PR00363">
    <property type="entry name" value="CYTOCHROMEB5"/>
</dbReference>
<organism evidence="16 17">
    <name type="scientific">Monosiga brevicollis</name>
    <name type="common">Choanoflagellate</name>
    <dbReference type="NCBI Taxonomy" id="81824"/>
    <lineage>
        <taxon>Eukaryota</taxon>
        <taxon>Choanoflagellata</taxon>
        <taxon>Craspedida</taxon>
        <taxon>Salpingoecidae</taxon>
        <taxon>Monosiga</taxon>
    </lineage>
</organism>
<keyword evidence="17" id="KW-1185">Reference proteome</keyword>
<dbReference type="eggNOG" id="KOG0537">
    <property type="taxonomic scope" value="Eukaryota"/>
</dbReference>
<keyword evidence="5 13" id="KW-0479">Metal-binding</keyword>
<evidence type="ECO:0000256" key="8">
    <source>
        <dbReference type="ARBA" id="ARBA00022982"/>
    </source>
</evidence>
<evidence type="ECO:0000256" key="10">
    <source>
        <dbReference type="ARBA" id="ARBA00023136"/>
    </source>
</evidence>
<evidence type="ECO:0000256" key="5">
    <source>
        <dbReference type="ARBA" id="ARBA00022723"/>
    </source>
</evidence>
<keyword evidence="6" id="KW-0256">Endoplasmic reticulum</keyword>
<evidence type="ECO:0000256" key="2">
    <source>
        <dbReference type="ARBA" id="ARBA00022448"/>
    </source>
</evidence>
<comment type="subcellular location">
    <subcellularLocation>
        <location evidence="1">Endoplasmic reticulum membrane</location>
        <topology evidence="1">Single-pass membrane protein</topology>
        <orientation evidence="1">Cytoplasmic side</orientation>
    </subcellularLocation>
    <subcellularLocation>
        <location evidence="11">Microsome membrane</location>
        <topology evidence="11">Single-pass membrane protein</topology>
        <orientation evidence="11">Cytoplasmic side</orientation>
    </subcellularLocation>
</comment>
<evidence type="ECO:0000259" key="15">
    <source>
        <dbReference type="PROSITE" id="PS50255"/>
    </source>
</evidence>
<keyword evidence="3 13" id="KW-0349">Heme</keyword>
<evidence type="ECO:0000256" key="9">
    <source>
        <dbReference type="ARBA" id="ARBA00023004"/>
    </source>
</evidence>
<dbReference type="AlphaFoldDB" id="A9UTG3"/>
<reference evidence="16 17" key="1">
    <citation type="journal article" date="2008" name="Nature">
        <title>The genome of the choanoflagellate Monosiga brevicollis and the origin of metazoans.</title>
        <authorList>
            <consortium name="JGI Sequencing"/>
            <person name="King N."/>
            <person name="Westbrook M.J."/>
            <person name="Young S.L."/>
            <person name="Kuo A."/>
            <person name="Abedin M."/>
            <person name="Chapman J."/>
            <person name="Fairclough S."/>
            <person name="Hellsten U."/>
            <person name="Isogai Y."/>
            <person name="Letunic I."/>
            <person name="Marr M."/>
            <person name="Pincus D."/>
            <person name="Putnam N."/>
            <person name="Rokas A."/>
            <person name="Wright K.J."/>
            <person name="Zuzow R."/>
            <person name="Dirks W."/>
            <person name="Good M."/>
            <person name="Goodstein D."/>
            <person name="Lemons D."/>
            <person name="Li W."/>
            <person name="Lyons J.B."/>
            <person name="Morris A."/>
            <person name="Nichols S."/>
            <person name="Richter D.J."/>
            <person name="Salamov A."/>
            <person name="Bork P."/>
            <person name="Lim W.A."/>
            <person name="Manning G."/>
            <person name="Miller W.T."/>
            <person name="McGinnis W."/>
            <person name="Shapiro H."/>
            <person name="Tjian R."/>
            <person name="Grigoriev I.V."/>
            <person name="Rokhsar D."/>
        </authorList>
    </citation>
    <scope>NUCLEOTIDE SEQUENCE [LARGE SCALE GENOMIC DNA]</scope>
    <source>
        <strain evidence="17">MX1 / ATCC 50154</strain>
    </source>
</reference>
<gene>
    <name evidence="16" type="ORF">MONBRDRAFT_19975</name>
</gene>
<dbReference type="InParanoid" id="A9UTG3"/>
<evidence type="ECO:0000256" key="4">
    <source>
        <dbReference type="ARBA" id="ARBA00022692"/>
    </source>
</evidence>
<proteinExistence type="inferred from homology"/>
<dbReference type="PANTHER" id="PTHR19359:SF150">
    <property type="entry name" value="CYTOCHROME B5"/>
    <property type="match status" value="1"/>
</dbReference>
<keyword evidence="10 13" id="KW-0472">Membrane</keyword>
<dbReference type="InterPro" id="IPR036400">
    <property type="entry name" value="Cyt_B5-like_heme/steroid_sf"/>
</dbReference>
<dbReference type="PROSITE" id="PS00191">
    <property type="entry name" value="CYTOCHROME_B5_1"/>
    <property type="match status" value="1"/>
</dbReference>
<evidence type="ECO:0000256" key="3">
    <source>
        <dbReference type="ARBA" id="ARBA00022617"/>
    </source>
</evidence>
<dbReference type="PANTHER" id="PTHR19359">
    <property type="entry name" value="CYTOCHROME B5"/>
    <property type="match status" value="1"/>
</dbReference>
<evidence type="ECO:0000256" key="14">
    <source>
        <dbReference type="SAM" id="MobiDB-lite"/>
    </source>
</evidence>
<evidence type="ECO:0000256" key="11">
    <source>
        <dbReference type="ARBA" id="ARBA00037877"/>
    </source>
</evidence>
<evidence type="ECO:0000256" key="7">
    <source>
        <dbReference type="ARBA" id="ARBA00022848"/>
    </source>
</evidence>
<dbReference type="Pfam" id="PF00173">
    <property type="entry name" value="Cyt-b5"/>
    <property type="match status" value="1"/>
</dbReference>
<dbReference type="GO" id="GO:0046872">
    <property type="term" value="F:metal ion binding"/>
    <property type="evidence" value="ECO:0007669"/>
    <property type="project" value="UniProtKB-UniRule"/>
</dbReference>
<dbReference type="EMBL" id="CH991545">
    <property type="protein sequence ID" value="EDQ91242.1"/>
    <property type="molecule type" value="Genomic_DNA"/>
</dbReference>
<feature type="domain" description="Cytochrome b5 heme-binding" evidence="15">
    <location>
        <begin position="3"/>
        <end position="79"/>
    </location>
</feature>
<dbReference type="RefSeq" id="XP_001743664.1">
    <property type="nucleotide sequence ID" value="XM_001743612.1"/>
</dbReference>
<dbReference type="FunFam" id="3.10.120.10:FF:000002">
    <property type="entry name" value="Cytochrome b5 type B"/>
    <property type="match status" value="1"/>
</dbReference>
<feature type="region of interest" description="Disordered" evidence="14">
    <location>
        <begin position="82"/>
        <end position="105"/>
    </location>
</feature>
<evidence type="ECO:0000256" key="6">
    <source>
        <dbReference type="ARBA" id="ARBA00022824"/>
    </source>
</evidence>
<keyword evidence="4 13" id="KW-0812">Transmembrane</keyword>
<dbReference type="SUPFAM" id="SSF55856">
    <property type="entry name" value="Cytochrome b5-like heme/steroid binding domain"/>
    <property type="match status" value="1"/>
</dbReference>
<evidence type="ECO:0000313" key="17">
    <source>
        <dbReference type="Proteomes" id="UP000001357"/>
    </source>
</evidence>
<evidence type="ECO:0000256" key="12">
    <source>
        <dbReference type="ARBA" id="ARBA00038168"/>
    </source>
</evidence>
<dbReference type="SMART" id="SM01117">
    <property type="entry name" value="Cyt-b5"/>
    <property type="match status" value="1"/>
</dbReference>
<keyword evidence="13" id="KW-1133">Transmembrane helix</keyword>
<dbReference type="OMA" id="VGHSPHA"/>
<keyword evidence="9 13" id="KW-0408">Iron</keyword>
<dbReference type="GO" id="GO:0020037">
    <property type="term" value="F:heme binding"/>
    <property type="evidence" value="ECO:0000318"/>
    <property type="project" value="GO_Central"/>
</dbReference>
<keyword evidence="7" id="KW-0492">Microsome</keyword>
<feature type="transmembrane region" description="Helical" evidence="13">
    <location>
        <begin position="106"/>
        <end position="123"/>
    </location>
</feature>
<dbReference type="PROSITE" id="PS50255">
    <property type="entry name" value="CYTOCHROME_B5_2"/>
    <property type="match status" value="1"/>
</dbReference>
<dbReference type="Gene3D" id="3.10.120.10">
    <property type="entry name" value="Cytochrome b5-like heme/steroid binding domain"/>
    <property type="match status" value="1"/>
</dbReference>
<dbReference type="STRING" id="81824.A9UTG3"/>
<keyword evidence="2" id="KW-0813">Transport</keyword>
<name>A9UTG3_MONBE</name>
<keyword evidence="8" id="KW-0249">Electron transport</keyword>
<accession>A9UTG3</accession>
<sequence length="130" mass="13630">MAAKVISLAEMAKHDSNASCYMAIHGKVYDVTKFLQEHPGGEEVMMDHAGQDGTEAFEDTGHSQDARDMLAEYEIGVLPEDEAAAASKAEKKTSTNAPAGGSSDSWTLYTVVGLLAIGAGVAYKMMAASA</sequence>
<dbReference type="FunCoup" id="A9UTG3">
    <property type="interactions" value="1522"/>
</dbReference>
<dbReference type="InterPro" id="IPR050668">
    <property type="entry name" value="Cytochrome_b5"/>
</dbReference>
<dbReference type="GeneID" id="5889214"/>
<dbReference type="InterPro" id="IPR001199">
    <property type="entry name" value="Cyt_B5-like_heme/steroid-bd"/>
</dbReference>
<dbReference type="Proteomes" id="UP000001357">
    <property type="component" value="Unassembled WGS sequence"/>
</dbReference>
<comment type="similarity">
    <text evidence="12 13">Belongs to the cytochrome b5 family.</text>
</comment>
<dbReference type="GO" id="GO:0016020">
    <property type="term" value="C:membrane"/>
    <property type="evidence" value="ECO:0000318"/>
    <property type="project" value="GO_Central"/>
</dbReference>
<protein>
    <recommendedName>
        <fullName evidence="15">Cytochrome b5 heme-binding domain-containing protein</fullName>
    </recommendedName>
</protein>
<dbReference type="GO" id="GO:0005789">
    <property type="term" value="C:endoplasmic reticulum membrane"/>
    <property type="evidence" value="ECO:0007669"/>
    <property type="project" value="UniProtKB-SubCell"/>
</dbReference>
<evidence type="ECO:0000256" key="13">
    <source>
        <dbReference type="RuleBase" id="RU362121"/>
    </source>
</evidence>
<evidence type="ECO:0000313" key="16">
    <source>
        <dbReference type="EMBL" id="EDQ91242.1"/>
    </source>
</evidence>
<dbReference type="InterPro" id="IPR018506">
    <property type="entry name" value="Cyt_B5_heme-BS"/>
</dbReference>